<dbReference type="Proteomes" id="UP000711407">
    <property type="component" value="Unassembled WGS sequence"/>
</dbReference>
<name>A0A921JID1_9BACT</name>
<proteinExistence type="predicted"/>
<dbReference type="EMBL" id="DYXT01000040">
    <property type="protein sequence ID" value="HJE39685.1"/>
    <property type="molecule type" value="Genomic_DNA"/>
</dbReference>
<comment type="caution">
    <text evidence="1">The sequence shown here is derived from an EMBL/GenBank/DDBJ whole genome shotgun (WGS) entry which is preliminary data.</text>
</comment>
<dbReference type="AlphaFoldDB" id="A0A921JID1"/>
<evidence type="ECO:0000313" key="2">
    <source>
        <dbReference type="Proteomes" id="UP000711407"/>
    </source>
</evidence>
<dbReference type="InterPro" id="IPR025345">
    <property type="entry name" value="DUF4249"/>
</dbReference>
<accession>A0A921JID1</accession>
<sequence>MRYIIVMLAAGPLCTSCEKELDFHYHGVEPQLVIEGCVTEEGTSVALTRTTSMDEPMNPTKITDATVRLTDVTAGETKSLQPDASGIFTDATPGIVGHEYRIDVATGGQTYTSTSIMRPHSEICGVEFQWIKMPYDHVAVLQVSFTDPSSAGDYYWVRLYRNGEAYKWSVLDDSRAFDGIINEVLMTSRMDIDEEDDNTVLLDGDVVTVTVSAISREMADYLEALQSDSNGPCMFSGSFCLGYFLASPVAESEIVFRPDQMDVAG</sequence>
<gene>
    <name evidence="1" type="ORF">K8V47_08030</name>
</gene>
<reference evidence="1" key="1">
    <citation type="journal article" date="2021" name="PeerJ">
        <title>Extensive microbial diversity within the chicken gut microbiome revealed by metagenomics and culture.</title>
        <authorList>
            <person name="Gilroy R."/>
            <person name="Ravi A."/>
            <person name="Getino M."/>
            <person name="Pursley I."/>
            <person name="Horton D.L."/>
            <person name="Alikhan N.F."/>
            <person name="Baker D."/>
            <person name="Gharbi K."/>
            <person name="Hall N."/>
            <person name="Watson M."/>
            <person name="Adriaenssens E.M."/>
            <person name="Foster-Nyarko E."/>
            <person name="Jarju S."/>
            <person name="Secka A."/>
            <person name="Antonio M."/>
            <person name="Oren A."/>
            <person name="Chaudhuri R.R."/>
            <person name="La Ragione R."/>
            <person name="Hildebrand F."/>
            <person name="Pallen M.J."/>
        </authorList>
    </citation>
    <scope>NUCLEOTIDE SEQUENCE</scope>
    <source>
        <strain evidence="1">4100</strain>
    </source>
</reference>
<dbReference type="Pfam" id="PF14054">
    <property type="entry name" value="DUF4249"/>
    <property type="match status" value="1"/>
</dbReference>
<evidence type="ECO:0000313" key="1">
    <source>
        <dbReference type="EMBL" id="HJE39685.1"/>
    </source>
</evidence>
<protein>
    <submittedName>
        <fullName evidence="1">DUF4249 domain-containing protein</fullName>
    </submittedName>
</protein>
<reference evidence="1" key="2">
    <citation type="submission" date="2021-09" db="EMBL/GenBank/DDBJ databases">
        <authorList>
            <person name="Gilroy R."/>
        </authorList>
    </citation>
    <scope>NUCLEOTIDE SEQUENCE</scope>
    <source>
        <strain evidence="1">4100</strain>
    </source>
</reference>
<organism evidence="1 2">
    <name type="scientific">Candidatus Amulumruptor caecigallinarius</name>
    <dbReference type="NCBI Taxonomy" id="2109911"/>
    <lineage>
        <taxon>Bacteria</taxon>
        <taxon>Pseudomonadati</taxon>
        <taxon>Bacteroidota</taxon>
        <taxon>Bacteroidia</taxon>
        <taxon>Bacteroidales</taxon>
        <taxon>Muribaculaceae</taxon>
        <taxon>Candidatus Amulumruptor</taxon>
    </lineage>
</organism>